<evidence type="ECO:0000313" key="2">
    <source>
        <dbReference type="EMBL" id="MBB6036354.1"/>
    </source>
</evidence>
<dbReference type="AlphaFoldDB" id="A0A841FKF8"/>
<dbReference type="Proteomes" id="UP000548476">
    <property type="component" value="Unassembled WGS sequence"/>
</dbReference>
<comment type="caution">
    <text evidence="2">The sequence shown here is derived from an EMBL/GenBank/DDBJ whole genome shotgun (WGS) entry which is preliminary data.</text>
</comment>
<protein>
    <submittedName>
        <fullName evidence="2">Uncharacterized protein</fullName>
    </submittedName>
</protein>
<keyword evidence="3" id="KW-1185">Reference proteome</keyword>
<evidence type="ECO:0000256" key="1">
    <source>
        <dbReference type="SAM" id="Phobius"/>
    </source>
</evidence>
<keyword evidence="1" id="KW-0812">Transmembrane</keyword>
<organism evidence="2 3">
    <name type="scientific">Phytomonospora endophytica</name>
    <dbReference type="NCBI Taxonomy" id="714109"/>
    <lineage>
        <taxon>Bacteria</taxon>
        <taxon>Bacillati</taxon>
        <taxon>Actinomycetota</taxon>
        <taxon>Actinomycetes</taxon>
        <taxon>Micromonosporales</taxon>
        <taxon>Micromonosporaceae</taxon>
        <taxon>Phytomonospora</taxon>
    </lineage>
</organism>
<proteinExistence type="predicted"/>
<dbReference type="RefSeq" id="WP_184789173.1">
    <property type="nucleotide sequence ID" value="NZ_BONT01000046.1"/>
</dbReference>
<accession>A0A841FKF8</accession>
<sequence>MTRDLARALDEEFAACTPPTAITRELIIHRGRRVRRRRRLALGGGTFGLVAGVVAAALVLAPVAGVPIEPPVAIAQPEFPLPELDPDEEYFWVPSVADGRVTPDTAKLDKAYLEHLAAFGRPLVTAGANPITRYTYTLGHGDAEFLDPNAYSSPVYFGGDVGVTATDGEYMDSIHVRLSAKGSFLPGAGQPKGPNPNAPVPYLVPGCEDYTFDRHLGAPSEIDFECAERTGPNGERMIVVTRVKTAGGGEQWMKERFVVVYRLDGTALTVTDDLVRIDGAQADLRDAGFGLSEEDLVALALAMPDLLVR</sequence>
<evidence type="ECO:0000313" key="3">
    <source>
        <dbReference type="Proteomes" id="UP000548476"/>
    </source>
</evidence>
<name>A0A841FKF8_9ACTN</name>
<reference evidence="2 3" key="1">
    <citation type="submission" date="2020-08" db="EMBL/GenBank/DDBJ databases">
        <title>Genomic Encyclopedia of Type Strains, Phase IV (KMG-IV): sequencing the most valuable type-strain genomes for metagenomic binning, comparative biology and taxonomic classification.</title>
        <authorList>
            <person name="Goeker M."/>
        </authorList>
    </citation>
    <scope>NUCLEOTIDE SEQUENCE [LARGE SCALE GENOMIC DNA]</scope>
    <source>
        <strain evidence="2 3">YIM 65646</strain>
    </source>
</reference>
<keyword evidence="1" id="KW-1133">Transmembrane helix</keyword>
<dbReference type="EMBL" id="JACHGT010000008">
    <property type="protein sequence ID" value="MBB6036354.1"/>
    <property type="molecule type" value="Genomic_DNA"/>
</dbReference>
<keyword evidence="1" id="KW-0472">Membrane</keyword>
<feature type="transmembrane region" description="Helical" evidence="1">
    <location>
        <begin position="40"/>
        <end position="61"/>
    </location>
</feature>
<gene>
    <name evidence="2" type="ORF">HNR73_004222</name>
</gene>